<feature type="transmembrane region" description="Helical" evidence="6">
    <location>
        <begin position="43"/>
        <end position="66"/>
    </location>
</feature>
<proteinExistence type="predicted"/>
<feature type="transmembrane region" description="Helical" evidence="6">
    <location>
        <begin position="251"/>
        <end position="270"/>
    </location>
</feature>
<dbReference type="InterPro" id="IPR002797">
    <property type="entry name" value="Polysacc_synth"/>
</dbReference>
<feature type="transmembrane region" description="Helical" evidence="6">
    <location>
        <begin position="12"/>
        <end position="31"/>
    </location>
</feature>
<keyword evidence="2" id="KW-1003">Cell membrane</keyword>
<dbReference type="EMBL" id="CP117523">
    <property type="protein sequence ID" value="WWD82585.1"/>
    <property type="molecule type" value="Genomic_DNA"/>
</dbReference>
<keyword evidence="3 6" id="KW-0812">Transmembrane</keyword>
<organism evidence="7 8">
    <name type="scientific">Terrisporobacter glycolicus ATCC 14880 = DSM 1288</name>
    <dbReference type="NCBI Taxonomy" id="1121315"/>
    <lineage>
        <taxon>Bacteria</taxon>
        <taxon>Bacillati</taxon>
        <taxon>Bacillota</taxon>
        <taxon>Clostridia</taxon>
        <taxon>Peptostreptococcales</taxon>
        <taxon>Peptostreptococcaceae</taxon>
        <taxon>Terrisporobacter</taxon>
    </lineage>
</organism>
<feature type="transmembrane region" description="Helical" evidence="6">
    <location>
        <begin position="128"/>
        <end position="149"/>
    </location>
</feature>
<feature type="transmembrane region" description="Helical" evidence="6">
    <location>
        <begin position="344"/>
        <end position="366"/>
    </location>
</feature>
<evidence type="ECO:0000256" key="2">
    <source>
        <dbReference type="ARBA" id="ARBA00022475"/>
    </source>
</evidence>
<dbReference type="Pfam" id="PF01943">
    <property type="entry name" value="Polysacc_synt"/>
    <property type="match status" value="1"/>
</dbReference>
<evidence type="ECO:0000256" key="3">
    <source>
        <dbReference type="ARBA" id="ARBA00022692"/>
    </source>
</evidence>
<name>A0ABZ2ERR5_9FIRM</name>
<keyword evidence="8" id="KW-1185">Reference proteome</keyword>
<feature type="transmembrane region" description="Helical" evidence="6">
    <location>
        <begin position="401"/>
        <end position="423"/>
    </location>
</feature>
<sequence length="515" mass="57756">MKKFNEIHIGAILSYIDLGIGSIIPLIYTPIMLRMLGQNEYGIYSLATSLTSYLSLLNFGLGSAVIRYISKYRTEKNKEGEESIIGLFIFIYVLLSLMVCVVGLIIVISLDSFFANSLSNSEIDKLKILIFILTINIAIGFPGSVLSSVIISHEKFIFRKVVDLSFTILIPVFNLLVLSRGWNTIGMVLCTTIFSVVILIINVMYLSKIMHIKPNFKNMPFNILKEIAIFSFFIFIGSIVDMLYWSTDKVLIGSMIGTSAVAIYSVGGTFNNMVQQLAMALSGVLVPKVNSMVFNKSSNKDLSDLLIKTGRLQYIIVSLTVSGFIVFGRQFIKFIAGEGYESAYIVALLTMVPLIIPLIQNIALNIIVAKNKHRFRSILYLIVSIVNVLSTIIAINYWGIIGAAFCTCIAFCIGNIIVMNVYYYKVIKLDICRFWKNIISMSYVPIAMIFFGLCLINNIGINTISRFIIGVIIYTLVFVMMTFKFSMNKYEKDIFLKPIKNMSSKFLNLNSKVSS</sequence>
<feature type="transmembrane region" description="Helical" evidence="6">
    <location>
        <begin position="227"/>
        <end position="245"/>
    </location>
</feature>
<evidence type="ECO:0000256" key="1">
    <source>
        <dbReference type="ARBA" id="ARBA00004651"/>
    </source>
</evidence>
<keyword evidence="4 6" id="KW-1133">Transmembrane helix</keyword>
<evidence type="ECO:0000313" key="8">
    <source>
        <dbReference type="Proteomes" id="UP001348492"/>
    </source>
</evidence>
<feature type="transmembrane region" description="Helical" evidence="6">
    <location>
        <begin position="185"/>
        <end position="206"/>
    </location>
</feature>
<protein>
    <recommendedName>
        <fullName evidence="9">Membrane protein involved in the export of O-antigen and teichoic acid</fullName>
    </recommendedName>
</protein>
<feature type="transmembrane region" description="Helical" evidence="6">
    <location>
        <begin position="87"/>
        <end position="108"/>
    </location>
</feature>
<keyword evidence="5 6" id="KW-0472">Membrane</keyword>
<comment type="subcellular location">
    <subcellularLocation>
        <location evidence="1">Cell membrane</location>
        <topology evidence="1">Multi-pass membrane protein</topology>
    </subcellularLocation>
</comment>
<feature type="transmembrane region" description="Helical" evidence="6">
    <location>
        <begin position="161"/>
        <end position="179"/>
    </location>
</feature>
<feature type="transmembrane region" description="Helical" evidence="6">
    <location>
        <begin position="443"/>
        <end position="461"/>
    </location>
</feature>
<dbReference type="PANTHER" id="PTHR30250">
    <property type="entry name" value="PST FAMILY PREDICTED COLANIC ACID TRANSPORTER"/>
    <property type="match status" value="1"/>
</dbReference>
<evidence type="ECO:0008006" key="9">
    <source>
        <dbReference type="Google" id="ProtNLM"/>
    </source>
</evidence>
<dbReference type="PANTHER" id="PTHR30250:SF26">
    <property type="entry name" value="PSMA PROTEIN"/>
    <property type="match status" value="1"/>
</dbReference>
<feature type="transmembrane region" description="Helical" evidence="6">
    <location>
        <begin position="312"/>
        <end position="332"/>
    </location>
</feature>
<evidence type="ECO:0000256" key="6">
    <source>
        <dbReference type="SAM" id="Phobius"/>
    </source>
</evidence>
<dbReference type="InterPro" id="IPR050833">
    <property type="entry name" value="Poly_Biosynth_Transport"/>
</dbReference>
<dbReference type="Proteomes" id="UP001348492">
    <property type="component" value="Chromosome"/>
</dbReference>
<feature type="transmembrane region" description="Helical" evidence="6">
    <location>
        <begin position="467"/>
        <end position="487"/>
    </location>
</feature>
<gene>
    <name evidence="7" type="ORF">TEGL_09770</name>
</gene>
<feature type="transmembrane region" description="Helical" evidence="6">
    <location>
        <begin position="378"/>
        <end position="395"/>
    </location>
</feature>
<dbReference type="RefSeq" id="WP_018590327.1">
    <property type="nucleotide sequence ID" value="NZ_CP117523.1"/>
</dbReference>
<accession>A0ABZ2ERR5</accession>
<reference evidence="7 8" key="1">
    <citation type="journal article" date="2023" name="PLoS ONE">
        <title>Genome-based metabolic and phylogenomic analysis of three Terrisporobacter species.</title>
        <authorList>
            <person name="Boer T."/>
            <person name="Bengelsdorf F.R."/>
            <person name="Bomeke M."/>
            <person name="Daniel R."/>
            <person name="Poehlein A."/>
        </authorList>
    </citation>
    <scope>NUCLEOTIDE SEQUENCE [LARGE SCALE GENOMIC DNA]</scope>
    <source>
        <strain evidence="7 8">DSM 1288</strain>
    </source>
</reference>
<evidence type="ECO:0000256" key="5">
    <source>
        <dbReference type="ARBA" id="ARBA00023136"/>
    </source>
</evidence>
<evidence type="ECO:0000313" key="7">
    <source>
        <dbReference type="EMBL" id="WWD82585.1"/>
    </source>
</evidence>
<evidence type="ECO:0000256" key="4">
    <source>
        <dbReference type="ARBA" id="ARBA00022989"/>
    </source>
</evidence>